<proteinExistence type="predicted"/>
<dbReference type="AlphaFoldDB" id="A0A0B8QFJ2"/>
<evidence type="ECO:0000313" key="1">
    <source>
        <dbReference type="EMBL" id="GAM73908.1"/>
    </source>
</evidence>
<protein>
    <submittedName>
        <fullName evidence="1">Uncharacterized protein</fullName>
    </submittedName>
</protein>
<gene>
    <name evidence="1" type="ORF">JCM19241_5104</name>
</gene>
<evidence type="ECO:0000313" key="2">
    <source>
        <dbReference type="Proteomes" id="UP000031666"/>
    </source>
</evidence>
<reference evidence="1 2" key="2">
    <citation type="submission" date="2015-01" db="EMBL/GenBank/DDBJ databases">
        <authorList>
            <consortium name="NBRP consortium"/>
            <person name="Sawabe T."/>
            <person name="Meirelles P."/>
            <person name="Feng G."/>
            <person name="Sayaka M."/>
            <person name="Hattori M."/>
            <person name="Ohkuma M."/>
        </authorList>
    </citation>
    <scope>NUCLEOTIDE SEQUENCE [LARGE SCALE GENOMIC DNA]</scope>
    <source>
        <strain evidence="2">JCM 19241</strain>
    </source>
</reference>
<comment type="caution">
    <text evidence="1">The sequence shown here is derived from an EMBL/GenBank/DDBJ whole genome shotgun (WGS) entry which is preliminary data.</text>
</comment>
<dbReference type="EMBL" id="BBSC01000002">
    <property type="protein sequence ID" value="GAM73908.1"/>
    <property type="molecule type" value="Genomic_DNA"/>
</dbReference>
<sequence>MKKFLLMAIAGAISMGPTFDADATYGKKHFYKWLKKYHCPPPSDEPDDPGQTGGGTCEQSVDLTLEGTIPCVCGLEVTAVENLDVFASGYETFSGRQVGTIMGGCNTQEINVSITSANGGLLGQVTNELLPYELNFGGAVTFDSDAQAAGVAYQPAAINGATYAGGDNITLDMTINAVPMADDYSDTVTVTIEGVI</sequence>
<organism evidence="1 2">
    <name type="scientific">Vibrio ishigakensis</name>
    <dbReference type="NCBI Taxonomy" id="1481914"/>
    <lineage>
        <taxon>Bacteria</taxon>
        <taxon>Pseudomonadati</taxon>
        <taxon>Pseudomonadota</taxon>
        <taxon>Gammaproteobacteria</taxon>
        <taxon>Vibrionales</taxon>
        <taxon>Vibrionaceae</taxon>
        <taxon>Vibrio</taxon>
    </lineage>
</organism>
<dbReference type="Proteomes" id="UP000031666">
    <property type="component" value="Unassembled WGS sequence"/>
</dbReference>
<accession>A0A0B8QFJ2</accession>
<name>A0A0B8QFJ2_9VIBR</name>
<reference evidence="1 2" key="1">
    <citation type="submission" date="2015-01" db="EMBL/GenBank/DDBJ databases">
        <title>Vibrio sp. C94 JCM 19241 whole genome shotgun sequence.</title>
        <authorList>
            <person name="Sawabe T."/>
            <person name="Meirelles P."/>
            <person name="Feng G."/>
            <person name="Sayaka M."/>
            <person name="Hattori M."/>
            <person name="Ohkuma M."/>
        </authorList>
    </citation>
    <scope>NUCLEOTIDE SEQUENCE [LARGE SCALE GENOMIC DNA]</scope>
    <source>
        <strain evidence="2">JCM 19241</strain>
    </source>
</reference>